<feature type="compositionally biased region" description="Basic and acidic residues" evidence="1">
    <location>
        <begin position="1"/>
        <end position="18"/>
    </location>
</feature>
<organism evidence="2 3">
    <name type="scientific">Roseimaritima ulvae</name>
    <dbReference type="NCBI Taxonomy" id="980254"/>
    <lineage>
        <taxon>Bacteria</taxon>
        <taxon>Pseudomonadati</taxon>
        <taxon>Planctomycetota</taxon>
        <taxon>Planctomycetia</taxon>
        <taxon>Pirellulales</taxon>
        <taxon>Pirellulaceae</taxon>
        <taxon>Roseimaritima</taxon>
    </lineage>
</organism>
<protein>
    <submittedName>
        <fullName evidence="2">Uncharacterized protein</fullName>
    </submittedName>
</protein>
<name>A0A5B9QR85_9BACT</name>
<dbReference type="Proteomes" id="UP000325286">
    <property type="component" value="Chromosome"/>
</dbReference>
<dbReference type="KEGG" id="rul:UC8_21760"/>
<accession>A0A5B9QR85</accession>
<reference evidence="2 3" key="1">
    <citation type="submission" date="2019-08" db="EMBL/GenBank/DDBJ databases">
        <title>Deep-cultivation of Planctomycetes and their phenomic and genomic characterization uncovers novel biology.</title>
        <authorList>
            <person name="Wiegand S."/>
            <person name="Jogler M."/>
            <person name="Boedeker C."/>
            <person name="Pinto D."/>
            <person name="Vollmers J."/>
            <person name="Rivas-Marin E."/>
            <person name="Kohn T."/>
            <person name="Peeters S.H."/>
            <person name="Heuer A."/>
            <person name="Rast P."/>
            <person name="Oberbeckmann S."/>
            <person name="Bunk B."/>
            <person name="Jeske O."/>
            <person name="Meyerdierks A."/>
            <person name="Storesund J.E."/>
            <person name="Kallscheuer N."/>
            <person name="Luecker S."/>
            <person name="Lage O.M."/>
            <person name="Pohl T."/>
            <person name="Merkel B.J."/>
            <person name="Hornburger P."/>
            <person name="Mueller R.-W."/>
            <person name="Bruemmer F."/>
            <person name="Labrenz M."/>
            <person name="Spormann A.M."/>
            <person name="Op den Camp H."/>
            <person name="Overmann J."/>
            <person name="Amann R."/>
            <person name="Jetten M.S.M."/>
            <person name="Mascher T."/>
            <person name="Medema M.H."/>
            <person name="Devos D.P."/>
            <person name="Kaster A.-K."/>
            <person name="Ovreas L."/>
            <person name="Rohde M."/>
            <person name="Galperin M.Y."/>
            <person name="Jogler C."/>
        </authorList>
    </citation>
    <scope>NUCLEOTIDE SEQUENCE [LARGE SCALE GENOMIC DNA]</scope>
    <source>
        <strain evidence="2 3">UC8</strain>
    </source>
</reference>
<evidence type="ECO:0000313" key="3">
    <source>
        <dbReference type="Proteomes" id="UP000325286"/>
    </source>
</evidence>
<gene>
    <name evidence="2" type="ORF">UC8_21760</name>
</gene>
<feature type="region of interest" description="Disordered" evidence="1">
    <location>
        <begin position="1"/>
        <end position="24"/>
    </location>
</feature>
<evidence type="ECO:0000313" key="2">
    <source>
        <dbReference type="EMBL" id="QEG40170.1"/>
    </source>
</evidence>
<proteinExistence type="predicted"/>
<sequence length="192" mass="21936">MHAEENSERQEQYHERHITPSHPRSCELAPGKFFGSRDLAFRLRLTLGQNVSSFNGRTLVLTRLPPTMNHFSNVRLATLVQHIVLQRWIEASGRRPTRLALPTIVAKRNRAQQALTAHLRPKLLRHESYGRTRIVAQWIAHRSEQLLAEANPVAEMMDGLRTMDFARCGQFDRATRDIEVKNCSLANGLEGP</sequence>
<evidence type="ECO:0000256" key="1">
    <source>
        <dbReference type="SAM" id="MobiDB-lite"/>
    </source>
</evidence>
<keyword evidence="3" id="KW-1185">Reference proteome</keyword>
<dbReference type="AlphaFoldDB" id="A0A5B9QR85"/>
<dbReference type="EMBL" id="CP042914">
    <property type="protein sequence ID" value="QEG40170.1"/>
    <property type="molecule type" value="Genomic_DNA"/>
</dbReference>